<name>A0A1S3DMD8_DIACI</name>
<evidence type="ECO:0000313" key="1">
    <source>
        <dbReference type="Proteomes" id="UP000079169"/>
    </source>
</evidence>
<protein>
    <submittedName>
        <fullName evidence="2">Uncharacterized protein LOC103521420</fullName>
    </submittedName>
</protein>
<keyword evidence="1" id="KW-1185">Reference proteome</keyword>
<gene>
    <name evidence="2" type="primary">LOC103521420</name>
</gene>
<organism evidence="1 2">
    <name type="scientific">Diaphorina citri</name>
    <name type="common">Asian citrus psyllid</name>
    <dbReference type="NCBI Taxonomy" id="121845"/>
    <lineage>
        <taxon>Eukaryota</taxon>
        <taxon>Metazoa</taxon>
        <taxon>Ecdysozoa</taxon>
        <taxon>Arthropoda</taxon>
        <taxon>Hexapoda</taxon>
        <taxon>Insecta</taxon>
        <taxon>Pterygota</taxon>
        <taxon>Neoptera</taxon>
        <taxon>Paraneoptera</taxon>
        <taxon>Hemiptera</taxon>
        <taxon>Sternorrhyncha</taxon>
        <taxon>Psylloidea</taxon>
        <taxon>Psyllidae</taxon>
        <taxon>Diaphorininae</taxon>
        <taxon>Diaphorina</taxon>
    </lineage>
</organism>
<dbReference type="Proteomes" id="UP000079169">
    <property type="component" value="Unplaced"/>
</dbReference>
<accession>A0A1S3DMD8</accession>
<sequence length="186" mass="20182">MKSSTKTDMYKLDATTNSGCGCASNRKIPGCSYAHVYEASNTDTTTTTPGGTETVFTIQGLETSTAQHQGNSTFPVLKKPTEEPLAVSLPPWANINFANMTNSLMFNKMADLANMSDSWQDGLIRNAANVTYMNNVGYDIAMSIEDLALSLYNSLVGDVKDMWHQKDSVMKDIRVNLLGLSSSADS</sequence>
<reference evidence="2" key="1">
    <citation type="submission" date="2025-08" db="UniProtKB">
        <authorList>
            <consortium name="RefSeq"/>
        </authorList>
    </citation>
    <scope>IDENTIFICATION</scope>
</reference>
<evidence type="ECO:0000313" key="2">
    <source>
        <dbReference type="RefSeq" id="XP_008484752.1"/>
    </source>
</evidence>
<proteinExistence type="predicted"/>
<dbReference type="GeneID" id="103521420"/>
<dbReference type="AlphaFoldDB" id="A0A1S3DMD8"/>
<dbReference type="KEGG" id="dci:103521420"/>
<dbReference type="RefSeq" id="XP_008484752.1">
    <property type="nucleotide sequence ID" value="XM_008486530.3"/>
</dbReference>
<dbReference type="PaxDb" id="121845-A0A1S3DMD8"/>